<keyword evidence="2" id="KW-0472">Membrane</keyword>
<dbReference type="AlphaFoldDB" id="A0A8J2WWN1"/>
<evidence type="ECO:0000256" key="1">
    <source>
        <dbReference type="SAM" id="MobiDB-lite"/>
    </source>
</evidence>
<protein>
    <submittedName>
        <fullName evidence="3">BN860_06920g1_1</fullName>
    </submittedName>
</protein>
<dbReference type="EMBL" id="HG316455">
    <property type="protein sequence ID" value="CDF88304.1"/>
    <property type="molecule type" value="Genomic_DNA"/>
</dbReference>
<feature type="region of interest" description="Disordered" evidence="1">
    <location>
        <begin position="317"/>
        <end position="349"/>
    </location>
</feature>
<feature type="compositionally biased region" description="Basic and acidic residues" evidence="1">
    <location>
        <begin position="400"/>
        <end position="428"/>
    </location>
</feature>
<feature type="compositionally biased region" description="Polar residues" evidence="1">
    <location>
        <begin position="198"/>
        <end position="215"/>
    </location>
</feature>
<feature type="compositionally biased region" description="Polar residues" evidence="1">
    <location>
        <begin position="105"/>
        <end position="116"/>
    </location>
</feature>
<evidence type="ECO:0000256" key="2">
    <source>
        <dbReference type="SAM" id="Phobius"/>
    </source>
</evidence>
<dbReference type="OrthoDB" id="4068624at2759"/>
<feature type="region of interest" description="Disordered" evidence="1">
    <location>
        <begin position="178"/>
        <end position="215"/>
    </location>
</feature>
<feature type="transmembrane region" description="Helical" evidence="2">
    <location>
        <begin position="544"/>
        <end position="563"/>
    </location>
</feature>
<organism evidence="3 4">
    <name type="scientific">Zygosaccharomyces bailii (strain CLIB 213 / ATCC 58445 / CBS 680 / BCRC 21525 / NBRC 1098 / NCYC 1416 / NRRL Y-2227)</name>
    <dbReference type="NCBI Taxonomy" id="1333698"/>
    <lineage>
        <taxon>Eukaryota</taxon>
        <taxon>Fungi</taxon>
        <taxon>Dikarya</taxon>
        <taxon>Ascomycota</taxon>
        <taxon>Saccharomycotina</taxon>
        <taxon>Saccharomycetes</taxon>
        <taxon>Saccharomycetales</taxon>
        <taxon>Saccharomycetaceae</taxon>
        <taxon>Zygosaccharomyces</taxon>
    </lineage>
</organism>
<evidence type="ECO:0000313" key="3">
    <source>
        <dbReference type="EMBL" id="CDF88304.1"/>
    </source>
</evidence>
<reference evidence="4" key="1">
    <citation type="journal article" date="2013" name="Genome Announc.">
        <title>Genome sequence of the food spoilage yeast Zygosaccharomyces bailii CLIB 213(T).</title>
        <authorList>
            <person name="Galeote V."/>
            <person name="Bigey F."/>
            <person name="Devillers H."/>
            <person name="Neuveglise C."/>
            <person name="Dequin S."/>
        </authorList>
    </citation>
    <scope>NUCLEOTIDE SEQUENCE [LARGE SCALE GENOMIC DNA]</scope>
    <source>
        <strain evidence="4">CLIB 213 / ATCC 58445 / CBS 680 / CCRC 21525 / NBRC 1098 / NCYC 1416 / NRRL Y-2227</strain>
    </source>
</reference>
<keyword evidence="2" id="KW-0812">Transmembrane</keyword>
<accession>A0A8J2WWN1</accession>
<evidence type="ECO:0000313" key="4">
    <source>
        <dbReference type="Proteomes" id="UP000019375"/>
    </source>
</evidence>
<feature type="region of interest" description="Disordered" evidence="1">
    <location>
        <begin position="68"/>
        <end position="152"/>
    </location>
</feature>
<feature type="compositionally biased region" description="Low complexity" evidence="1">
    <location>
        <begin position="136"/>
        <end position="150"/>
    </location>
</feature>
<gene>
    <name evidence="3" type="ORF">BN860_06920g</name>
</gene>
<sequence length="630" mass="69504">MPEPCRSFTNDDDSSSVYTTEASILRPKQQHNSLFVEDFDNQDAGHNGGNKSRGLSVYLDDSRLIIPPTHSDLSSTESSNAAEGSSHSEYFPKEEITQPGHAVETYSTIRDGSIKQTAEDDKNSNSIDDLSKAVRNSSSCNNSRVTSSQSIEGTQEFIDEQLAQSSIETKHINQALATESDTLPPPPPPLACIDEEQSSQTAESTGATTYHTVNDSVGHSLVDSLDQRFEDARDHINTSQQISQSSGSSSGMRTVSTSILIDDEEPSMVASSRNELREMDDMVKMLEDEAQLDVAPLGCSTRPTSTVDFTPQDFNLSRRSISESVPPSPETPLSPDRSWQKSRGPHSPSLLNKILVPTVPERAAVEIPVLRPVIGSPRQRDIQMVIPEEPEETQNAVKQAEPEKLEEQSHIEAKEPEEQSHVEVKQPGKELQANPNQLVDPQEVKPTQQLAKLAIERETLHRPEGLTDSQVDLALESLEQFQDELRLKMAQWEATAGRGPIQEPRSQGYIPNQMPVQRVDSSSMHSSNASVESRFLATYSIGRIILVLLGCMVVPPLFFMIAIGRKGGFSDYKVMRMITKSDYRSTLLQGFLWDIDVSWFRRSCLYFGILETLGAFIGIGVGFGVGLGTE</sequence>
<feature type="transmembrane region" description="Helical" evidence="2">
    <location>
        <begin position="604"/>
        <end position="627"/>
    </location>
</feature>
<dbReference type="Proteomes" id="UP000019375">
    <property type="component" value="Unassembled WGS sequence"/>
</dbReference>
<name>A0A8J2WWN1_ZYGB2</name>
<proteinExistence type="predicted"/>
<keyword evidence="4" id="KW-1185">Reference proteome</keyword>
<keyword evidence="2" id="KW-1133">Transmembrane helix</keyword>
<feature type="compositionally biased region" description="Polar residues" evidence="1">
    <location>
        <begin position="71"/>
        <end position="88"/>
    </location>
</feature>
<feature type="region of interest" description="Disordered" evidence="1">
    <location>
        <begin position="390"/>
        <end position="429"/>
    </location>
</feature>
<feature type="region of interest" description="Disordered" evidence="1">
    <location>
        <begin position="1"/>
        <end position="55"/>
    </location>
</feature>